<feature type="binding site" evidence="5">
    <location>
        <position position="150"/>
    </location>
    <ligand>
        <name>Mg(2+)</name>
        <dbReference type="ChEBI" id="CHEBI:18420"/>
    </ligand>
</feature>
<dbReference type="SUPFAM" id="SSF55811">
    <property type="entry name" value="Nudix"/>
    <property type="match status" value="1"/>
</dbReference>
<protein>
    <submittedName>
        <fullName evidence="7">GDP-mannose mannosyl hydrolase</fullName>
    </submittedName>
</protein>
<dbReference type="PANTHER" id="PTHR43046">
    <property type="entry name" value="GDP-MANNOSE MANNOSYL HYDROLASE"/>
    <property type="match status" value="1"/>
</dbReference>
<feature type="domain" description="Nudix hydrolase" evidence="6">
    <location>
        <begin position="16"/>
        <end position="181"/>
    </location>
</feature>
<dbReference type="GO" id="GO:0008727">
    <property type="term" value="F:GDP-mannose mannosyl hydrolase activity"/>
    <property type="evidence" value="ECO:0007669"/>
    <property type="project" value="InterPro"/>
</dbReference>
<dbReference type="Pfam" id="PF00293">
    <property type="entry name" value="NUDIX"/>
    <property type="match status" value="1"/>
</dbReference>
<dbReference type="InterPro" id="IPR033715">
    <property type="entry name" value="GDPMH"/>
</dbReference>
<accession>A0A4Q1HRS4</accession>
<feature type="binding site" evidence="5">
    <location>
        <position position="52"/>
    </location>
    <ligand>
        <name>Mg(2+)</name>
        <dbReference type="ChEBI" id="CHEBI:18420"/>
    </ligand>
</feature>
<evidence type="ECO:0000256" key="2">
    <source>
        <dbReference type="ARBA" id="ARBA00022801"/>
    </source>
</evidence>
<dbReference type="AlphaFoldDB" id="A0A4Q1HRS4"/>
<keyword evidence="3 5" id="KW-0460">Magnesium</keyword>
<dbReference type="Gene3D" id="3.90.79.10">
    <property type="entry name" value="Nucleoside Triphosphate Pyrophosphohydrolase"/>
    <property type="match status" value="1"/>
</dbReference>
<comment type="cofactor">
    <cofactor evidence="5">
        <name>Mg(2+)</name>
        <dbReference type="ChEBI" id="CHEBI:18420"/>
    </cofactor>
    <text evidence="5">Binds 1 Mg(2+) ion per subunit.</text>
</comment>
<evidence type="ECO:0000259" key="6">
    <source>
        <dbReference type="PROSITE" id="PS51462"/>
    </source>
</evidence>
<evidence type="ECO:0000256" key="3">
    <source>
        <dbReference type="ARBA" id="ARBA00022842"/>
    </source>
</evidence>
<reference evidence="7 8" key="1">
    <citation type="journal article" date="2017" name="Int. J. Syst. Evol. Microbiol.">
        <title>Achromobacter aloeverae sp. nov., isolated from the root of Aloe vera (L.) Burm.f.</title>
        <authorList>
            <person name="Kuncharoen N."/>
            <person name="Muramatsu Y."/>
            <person name="Shibata C."/>
            <person name="Kamakura Y."/>
            <person name="Nakagawa Y."/>
            <person name="Tanasupawat S."/>
        </authorList>
    </citation>
    <scope>NUCLEOTIDE SEQUENCE [LARGE SCALE GENOMIC DNA]</scope>
    <source>
        <strain evidence="7 8">AVA-1</strain>
    </source>
</reference>
<dbReference type="PROSITE" id="PS51462">
    <property type="entry name" value="NUDIX"/>
    <property type="match status" value="1"/>
</dbReference>
<dbReference type="PANTHER" id="PTHR43046:SF12">
    <property type="entry name" value="GDP-MANNOSE MANNOSYL HYDROLASE"/>
    <property type="match status" value="1"/>
</dbReference>
<evidence type="ECO:0000313" key="8">
    <source>
        <dbReference type="Proteomes" id="UP000290849"/>
    </source>
</evidence>
<evidence type="ECO:0000256" key="4">
    <source>
        <dbReference type="PIRSR" id="PIRSR037599-1"/>
    </source>
</evidence>
<feature type="binding site" evidence="5">
    <location>
        <position position="72"/>
    </location>
    <ligand>
        <name>Mg(2+)</name>
        <dbReference type="ChEBI" id="CHEBI:18420"/>
    </ligand>
</feature>
<keyword evidence="2 7" id="KW-0378">Hydrolase</keyword>
<dbReference type="OrthoDB" id="542521at2"/>
<name>A0A4Q1HRS4_9BURK</name>
<keyword evidence="1 5" id="KW-0479">Metal-binding</keyword>
<evidence type="ECO:0000256" key="5">
    <source>
        <dbReference type="PIRSR" id="PIRSR037599-3"/>
    </source>
</evidence>
<sequence length="181" mass="20389">MPAPRLSPAEFRHGVALLPLVSIDLLLRDAGGRYLIGLRGNPPARGSWFVPGGRIRKNESLHAALRRICEDELALSLPSDCWRLHGVYEHFYEDNFAGETDRGTTPHDTTGRGTTDCSTHYVVLAYLAQLPAHLGSLQAEDRLGRLPTDQHSDYRWAHPRAMAQDDTVHPYTRAYFTEQMR</sequence>
<evidence type="ECO:0000313" key="7">
    <source>
        <dbReference type="EMBL" id="RXN93253.1"/>
    </source>
</evidence>
<feature type="site" description="Critical for catalysis" evidence="4">
    <location>
        <position position="151"/>
    </location>
</feature>
<gene>
    <name evidence="7" type="ORF">C7R54_06025</name>
</gene>
<dbReference type="Proteomes" id="UP000290849">
    <property type="component" value="Unassembled WGS sequence"/>
</dbReference>
<dbReference type="GO" id="GO:0046872">
    <property type="term" value="F:metal ion binding"/>
    <property type="evidence" value="ECO:0007669"/>
    <property type="project" value="UniProtKB-KW"/>
</dbReference>
<dbReference type="PIRSF" id="PIRSF037599">
    <property type="entry name" value="GDPMH"/>
    <property type="match status" value="1"/>
</dbReference>
<organism evidence="7 8">
    <name type="scientific">Achromobacter aloeverae</name>
    <dbReference type="NCBI Taxonomy" id="1750518"/>
    <lineage>
        <taxon>Bacteria</taxon>
        <taxon>Pseudomonadati</taxon>
        <taxon>Pseudomonadota</taxon>
        <taxon>Betaproteobacteria</taxon>
        <taxon>Burkholderiales</taxon>
        <taxon>Alcaligenaceae</taxon>
        <taxon>Achromobacter</taxon>
    </lineage>
</organism>
<dbReference type="EMBL" id="PYAL01000001">
    <property type="protein sequence ID" value="RXN93253.1"/>
    <property type="molecule type" value="Genomic_DNA"/>
</dbReference>
<dbReference type="CDD" id="cd03430">
    <property type="entry name" value="NUDIX_GDPMH_NudD"/>
    <property type="match status" value="1"/>
</dbReference>
<dbReference type="InterPro" id="IPR015797">
    <property type="entry name" value="NUDIX_hydrolase-like_dom_sf"/>
</dbReference>
<dbReference type="InterPro" id="IPR000086">
    <property type="entry name" value="NUDIX_hydrolase_dom"/>
</dbReference>
<dbReference type="RefSeq" id="WP_129149478.1">
    <property type="nucleotide sequence ID" value="NZ_JBHSDO010000006.1"/>
</dbReference>
<evidence type="ECO:0000256" key="1">
    <source>
        <dbReference type="ARBA" id="ARBA00022723"/>
    </source>
</evidence>
<proteinExistence type="predicted"/>
<keyword evidence="8" id="KW-1185">Reference proteome</keyword>
<comment type="caution">
    <text evidence="7">The sequence shown here is derived from an EMBL/GenBank/DDBJ whole genome shotgun (WGS) entry which is preliminary data.</text>
</comment>